<gene>
    <name evidence="2" type="ORF">K458DRAFT_443329</name>
</gene>
<feature type="compositionally biased region" description="Low complexity" evidence="1">
    <location>
        <begin position="442"/>
        <end position="451"/>
    </location>
</feature>
<dbReference type="AlphaFoldDB" id="A0A6G1J070"/>
<dbReference type="SUPFAM" id="SSF50978">
    <property type="entry name" value="WD40 repeat-like"/>
    <property type="match status" value="1"/>
</dbReference>
<accession>A0A6G1J070</accession>
<proteinExistence type="predicted"/>
<dbReference type="PANTHER" id="PTHR16220">
    <property type="entry name" value="WD REPEAT PROTEIN 8-RELATED"/>
    <property type="match status" value="1"/>
</dbReference>
<name>A0A6G1J070_9PLEO</name>
<dbReference type="GO" id="GO:0005815">
    <property type="term" value="C:microtubule organizing center"/>
    <property type="evidence" value="ECO:0007669"/>
    <property type="project" value="TreeGrafter"/>
</dbReference>
<dbReference type="Proteomes" id="UP000799291">
    <property type="component" value="Unassembled WGS sequence"/>
</dbReference>
<sequence>MEGIDVSPQFKTTSLSVPSLTASHVACLSGARLQIRSLTTFEIVRSIPLPQSHDLRNSRIVWSPPSTASHVASTPPRSTRFPPRRRSHRILVTDDATTRVYDLRDAKWNAVINNGSGGMGKNTHVEFGRTDEEVLVWSDFASRVMVWCLRTGRTVEIRDPKFSGKEGKGWGYRSRPGEEDGEGGTRGGMLAMLCRSAGQDVLMLLAPRTYRIIKRVELSTIDVQGLKWSPDGRWLAVWDSAGSGYRLCIYTADGHLYRTITREPSDELNEWGIEGLGIKTVEWVCGSEYLAVGGWDRRVRILSTRTFSPVVFLDHTAQICVPSATVYTEQVDATGARSYAVTQQPATPLKSTVEKNESGLIKLGISILAFSNDGTLCATKDDSTPTTVWIWDLRSLKPKTILIQHSPVKSLQWHPTNPSHLLIQTMHDSPMVYLYSTPTLSSSSSTSTSSPRSALGPPTILDFSDRITRPGGSPPAKWATKWLNTAPDKKPALALGHQQGYILVWPEGKDQILRFEREEGAEESDDSLYDILTGRTPVPPLHRNDGGSEFEEVVEMGIEGEGDGESMGSIEDTFRGKRGVTAGTVRRERGRSMLDESGLDEMF</sequence>
<dbReference type="GO" id="GO:1990811">
    <property type="term" value="C:MWP complex"/>
    <property type="evidence" value="ECO:0007669"/>
    <property type="project" value="TreeGrafter"/>
</dbReference>
<dbReference type="Gene3D" id="2.130.10.10">
    <property type="entry name" value="YVTN repeat-like/Quinoprotein amine dehydrogenase"/>
    <property type="match status" value="2"/>
</dbReference>
<evidence type="ECO:0000313" key="2">
    <source>
        <dbReference type="EMBL" id="KAF2683778.1"/>
    </source>
</evidence>
<feature type="region of interest" description="Disordered" evidence="1">
    <location>
        <begin position="442"/>
        <end position="466"/>
    </location>
</feature>
<evidence type="ECO:0000313" key="3">
    <source>
        <dbReference type="Proteomes" id="UP000799291"/>
    </source>
</evidence>
<evidence type="ECO:0000256" key="1">
    <source>
        <dbReference type="SAM" id="MobiDB-lite"/>
    </source>
</evidence>
<organism evidence="2 3">
    <name type="scientific">Lentithecium fluviatile CBS 122367</name>
    <dbReference type="NCBI Taxonomy" id="1168545"/>
    <lineage>
        <taxon>Eukaryota</taxon>
        <taxon>Fungi</taxon>
        <taxon>Dikarya</taxon>
        <taxon>Ascomycota</taxon>
        <taxon>Pezizomycotina</taxon>
        <taxon>Dothideomycetes</taxon>
        <taxon>Pleosporomycetidae</taxon>
        <taxon>Pleosporales</taxon>
        <taxon>Massarineae</taxon>
        <taxon>Lentitheciaceae</taxon>
        <taxon>Lentithecium</taxon>
    </lineage>
</organism>
<dbReference type="InterPro" id="IPR015943">
    <property type="entry name" value="WD40/YVTN_repeat-like_dom_sf"/>
</dbReference>
<dbReference type="GO" id="GO:1990810">
    <property type="term" value="P:microtubule anchoring at mitotic spindle pole body"/>
    <property type="evidence" value="ECO:0007669"/>
    <property type="project" value="TreeGrafter"/>
</dbReference>
<dbReference type="InterPro" id="IPR052778">
    <property type="entry name" value="Centrosome-WD_assoc"/>
</dbReference>
<keyword evidence="3" id="KW-1185">Reference proteome</keyword>
<feature type="region of interest" description="Disordered" evidence="1">
    <location>
        <begin position="560"/>
        <end position="580"/>
    </location>
</feature>
<dbReference type="InterPro" id="IPR036322">
    <property type="entry name" value="WD40_repeat_dom_sf"/>
</dbReference>
<protein>
    <submittedName>
        <fullName evidence="2">WD40 repeat-like protein</fullName>
    </submittedName>
</protein>
<dbReference type="PANTHER" id="PTHR16220:SF0">
    <property type="entry name" value="WD REPEAT-CONTAINING PROTEIN WRAP73"/>
    <property type="match status" value="1"/>
</dbReference>
<reference evidence="2" key="1">
    <citation type="journal article" date="2020" name="Stud. Mycol.">
        <title>101 Dothideomycetes genomes: a test case for predicting lifestyles and emergence of pathogens.</title>
        <authorList>
            <person name="Haridas S."/>
            <person name="Albert R."/>
            <person name="Binder M."/>
            <person name="Bloem J."/>
            <person name="Labutti K."/>
            <person name="Salamov A."/>
            <person name="Andreopoulos B."/>
            <person name="Baker S."/>
            <person name="Barry K."/>
            <person name="Bills G."/>
            <person name="Bluhm B."/>
            <person name="Cannon C."/>
            <person name="Castanera R."/>
            <person name="Culley D."/>
            <person name="Daum C."/>
            <person name="Ezra D."/>
            <person name="Gonzalez J."/>
            <person name="Henrissat B."/>
            <person name="Kuo A."/>
            <person name="Liang C."/>
            <person name="Lipzen A."/>
            <person name="Lutzoni F."/>
            <person name="Magnuson J."/>
            <person name="Mondo S."/>
            <person name="Nolan M."/>
            <person name="Ohm R."/>
            <person name="Pangilinan J."/>
            <person name="Park H.-J."/>
            <person name="Ramirez L."/>
            <person name="Alfaro M."/>
            <person name="Sun H."/>
            <person name="Tritt A."/>
            <person name="Yoshinaga Y."/>
            <person name="Zwiers L.-H."/>
            <person name="Turgeon B."/>
            <person name="Goodwin S."/>
            <person name="Spatafora J."/>
            <person name="Crous P."/>
            <person name="Grigoriev I."/>
        </authorList>
    </citation>
    <scope>NUCLEOTIDE SEQUENCE</scope>
    <source>
        <strain evidence="2">CBS 122367</strain>
    </source>
</reference>
<dbReference type="OrthoDB" id="308690at2759"/>
<dbReference type="EMBL" id="MU005583">
    <property type="protein sequence ID" value="KAF2683778.1"/>
    <property type="molecule type" value="Genomic_DNA"/>
</dbReference>